<comment type="caution">
    <text evidence="1">The sequence shown here is derived from an EMBL/GenBank/DDBJ whole genome shotgun (WGS) entry which is preliminary data.</text>
</comment>
<evidence type="ECO:0008006" key="3">
    <source>
        <dbReference type="Google" id="ProtNLM"/>
    </source>
</evidence>
<sequence length="377" mass="42591">MHKRVGAYLQKTLKGEETLATSLDPRCRVTFMLPAYGEPVLRILEVLESILHMQDAGSLSEVICLVNNPEDDGTERERKARRMNTLLLELPVWRNADAFFGAHRFSQEIIERAQNIREHLPVYVIDKSHMGKELHAGNVGRARNRVLAEAVLRYERAGREGLLVSTDADVQFTDAHYLKKLLALFDQEPEIIAASGGVNFVFDPDTQAPEERDRLRAAFDRFILERSWAEIERFFKGAESQMAPEQAFFGSHMIMRSRHAAVVGGFAPLAKHEDTQLGKAFRAYAVKNGFRVGNAKRLLRAQTALRESNRTAASFLPALLRDLDASKQVQHPQTGERVPLTHAVAEQACERLEMSHTGRILQREIGDLSRLLYKNAL</sequence>
<evidence type="ECO:0000313" key="1">
    <source>
        <dbReference type="EMBL" id="PIP60228.1"/>
    </source>
</evidence>
<dbReference type="Proteomes" id="UP000231581">
    <property type="component" value="Unassembled WGS sequence"/>
</dbReference>
<dbReference type="EMBL" id="PCSZ01000076">
    <property type="protein sequence ID" value="PIP60228.1"/>
    <property type="molecule type" value="Genomic_DNA"/>
</dbReference>
<proteinExistence type="predicted"/>
<evidence type="ECO:0000313" key="2">
    <source>
        <dbReference type="Proteomes" id="UP000231581"/>
    </source>
</evidence>
<gene>
    <name evidence="1" type="ORF">COX00_04180</name>
</gene>
<dbReference type="Gene3D" id="3.90.550.10">
    <property type="entry name" value="Spore Coat Polysaccharide Biosynthesis Protein SpsA, Chain A"/>
    <property type="match status" value="1"/>
</dbReference>
<name>A0A2H0BTB7_9BACT</name>
<reference evidence="1 2" key="1">
    <citation type="submission" date="2017-09" db="EMBL/GenBank/DDBJ databases">
        <title>Depth-based differentiation of microbial function through sediment-hosted aquifers and enrichment of novel symbionts in the deep terrestrial subsurface.</title>
        <authorList>
            <person name="Probst A.J."/>
            <person name="Ladd B."/>
            <person name="Jarett J.K."/>
            <person name="Geller-Mcgrath D.E."/>
            <person name="Sieber C.M."/>
            <person name="Emerson J.B."/>
            <person name="Anantharaman K."/>
            <person name="Thomas B.C."/>
            <person name="Malmstrom R."/>
            <person name="Stieglmeier M."/>
            <person name="Klingl A."/>
            <person name="Woyke T."/>
            <person name="Ryan C.M."/>
            <person name="Banfield J.F."/>
        </authorList>
    </citation>
    <scope>NUCLEOTIDE SEQUENCE [LARGE SCALE GENOMIC DNA]</scope>
    <source>
        <strain evidence="1">CG22_combo_CG10-13_8_21_14_all_47_17</strain>
    </source>
</reference>
<accession>A0A2H0BTB7</accession>
<dbReference type="AlphaFoldDB" id="A0A2H0BTB7"/>
<organism evidence="1 2">
    <name type="scientific">Candidatus Uhrbacteria bacterium CG22_combo_CG10-13_8_21_14_all_47_17</name>
    <dbReference type="NCBI Taxonomy" id="1975041"/>
    <lineage>
        <taxon>Bacteria</taxon>
        <taxon>Candidatus Uhriibacteriota</taxon>
    </lineage>
</organism>
<protein>
    <recommendedName>
        <fullName evidence="3">Glycosyltransferase 2-like domain-containing protein</fullName>
    </recommendedName>
</protein>
<dbReference type="InterPro" id="IPR029044">
    <property type="entry name" value="Nucleotide-diphossugar_trans"/>
</dbReference>
<dbReference type="SUPFAM" id="SSF53448">
    <property type="entry name" value="Nucleotide-diphospho-sugar transferases"/>
    <property type="match status" value="1"/>
</dbReference>